<dbReference type="Proteomes" id="UP000824005">
    <property type="component" value="Unassembled WGS sequence"/>
</dbReference>
<name>A0A9D1YUN2_9MICO</name>
<dbReference type="GO" id="GO:0005829">
    <property type="term" value="C:cytosol"/>
    <property type="evidence" value="ECO:0007669"/>
    <property type="project" value="TreeGrafter"/>
</dbReference>
<keyword evidence="6" id="KW-0547">Nucleotide-binding</keyword>
<evidence type="ECO:0000256" key="5">
    <source>
        <dbReference type="ARBA" id="ARBA00022679"/>
    </source>
</evidence>
<proteinExistence type="predicted"/>
<protein>
    <submittedName>
        <fullName evidence="11">Bifunctional hydroxymethylpyrimidine kinase/phosphomethylpyrimidine kinase</fullName>
        <ecNumber evidence="11">2.7.1.49</ecNumber>
        <ecNumber evidence="11">2.7.4.7</ecNumber>
    </submittedName>
</protein>
<dbReference type="Gene3D" id="3.40.1190.20">
    <property type="match status" value="1"/>
</dbReference>
<comment type="catalytic activity">
    <reaction evidence="2">
        <text>4-amino-2-methyl-5-(phosphooxymethyl)pyrimidine + ATP = 4-amino-2-methyl-5-(diphosphooxymethyl)pyrimidine + ADP</text>
        <dbReference type="Rhea" id="RHEA:19893"/>
        <dbReference type="ChEBI" id="CHEBI:30616"/>
        <dbReference type="ChEBI" id="CHEBI:57841"/>
        <dbReference type="ChEBI" id="CHEBI:58354"/>
        <dbReference type="ChEBI" id="CHEBI:456216"/>
        <dbReference type="EC" id="2.7.4.7"/>
    </reaction>
</comment>
<comment type="catalytic activity">
    <reaction evidence="1">
        <text>4-amino-5-hydroxymethyl-2-methylpyrimidine + ATP = 4-amino-2-methyl-5-(phosphooxymethyl)pyrimidine + ADP + H(+)</text>
        <dbReference type="Rhea" id="RHEA:23096"/>
        <dbReference type="ChEBI" id="CHEBI:15378"/>
        <dbReference type="ChEBI" id="CHEBI:16892"/>
        <dbReference type="ChEBI" id="CHEBI:30616"/>
        <dbReference type="ChEBI" id="CHEBI:58354"/>
        <dbReference type="ChEBI" id="CHEBI:456216"/>
        <dbReference type="EC" id="2.7.1.49"/>
    </reaction>
</comment>
<dbReference type="GO" id="GO:0008902">
    <property type="term" value="F:hydroxymethylpyrimidine kinase activity"/>
    <property type="evidence" value="ECO:0007669"/>
    <property type="project" value="UniProtKB-EC"/>
</dbReference>
<evidence type="ECO:0000256" key="8">
    <source>
        <dbReference type="ARBA" id="ARBA00022840"/>
    </source>
</evidence>
<gene>
    <name evidence="11" type="primary">thiD</name>
    <name evidence="11" type="ORF">H9830_06475</name>
</gene>
<evidence type="ECO:0000259" key="10">
    <source>
        <dbReference type="Pfam" id="PF08543"/>
    </source>
</evidence>
<dbReference type="Pfam" id="PF08543">
    <property type="entry name" value="Phos_pyr_kin"/>
    <property type="match status" value="1"/>
</dbReference>
<keyword evidence="5 11" id="KW-0808">Transferase</keyword>
<feature type="domain" description="Pyridoxamine kinase/Phosphomethylpyrimidine kinase" evidence="10">
    <location>
        <begin position="14"/>
        <end position="261"/>
    </location>
</feature>
<dbReference type="PANTHER" id="PTHR20858">
    <property type="entry name" value="PHOSPHOMETHYLPYRIMIDINE KINASE"/>
    <property type="match status" value="1"/>
</dbReference>
<dbReference type="EMBL" id="DXDC01000190">
    <property type="protein sequence ID" value="HIY65905.1"/>
    <property type="molecule type" value="Genomic_DNA"/>
</dbReference>
<comment type="pathway">
    <text evidence="4">Cofactor biosynthesis; thiamine diphosphate biosynthesis; 4-amino-2-methyl-5-diphosphomethylpyrimidine from 5-amino-1-(5-phospho-D-ribosyl)imidazole: step 3/3.</text>
</comment>
<evidence type="ECO:0000313" key="11">
    <source>
        <dbReference type="EMBL" id="HIY65905.1"/>
    </source>
</evidence>
<dbReference type="FunFam" id="3.40.1190.20:FF:000003">
    <property type="entry name" value="Phosphomethylpyrimidine kinase ThiD"/>
    <property type="match status" value="1"/>
</dbReference>
<comment type="function">
    <text evidence="3">Catalyzes the phosphorylation of hydroxymethylpyrimidine phosphate (HMP-P) to HMP-PP, and of HMP to HMP-P.</text>
</comment>
<evidence type="ECO:0000256" key="1">
    <source>
        <dbReference type="ARBA" id="ARBA00000151"/>
    </source>
</evidence>
<evidence type="ECO:0000256" key="4">
    <source>
        <dbReference type="ARBA" id="ARBA00004769"/>
    </source>
</evidence>
<dbReference type="GO" id="GO:0009228">
    <property type="term" value="P:thiamine biosynthetic process"/>
    <property type="evidence" value="ECO:0007669"/>
    <property type="project" value="UniProtKB-KW"/>
</dbReference>
<evidence type="ECO:0000313" key="12">
    <source>
        <dbReference type="Proteomes" id="UP000824005"/>
    </source>
</evidence>
<organism evidence="11 12">
    <name type="scientific">Candidatus Agrococcus pullicola</name>
    <dbReference type="NCBI Taxonomy" id="2838429"/>
    <lineage>
        <taxon>Bacteria</taxon>
        <taxon>Bacillati</taxon>
        <taxon>Actinomycetota</taxon>
        <taxon>Actinomycetes</taxon>
        <taxon>Micrococcales</taxon>
        <taxon>Microbacteriaceae</taxon>
        <taxon>Agrococcus</taxon>
    </lineage>
</organism>
<keyword evidence="7 11" id="KW-0418">Kinase</keyword>
<evidence type="ECO:0000256" key="3">
    <source>
        <dbReference type="ARBA" id="ARBA00003848"/>
    </source>
</evidence>
<accession>A0A9D1YUN2</accession>
<comment type="caution">
    <text evidence="11">The sequence shown here is derived from an EMBL/GenBank/DDBJ whole genome shotgun (WGS) entry which is preliminary data.</text>
</comment>
<dbReference type="InterPro" id="IPR013749">
    <property type="entry name" value="PM/HMP-P_kinase-1"/>
</dbReference>
<keyword evidence="8" id="KW-0067">ATP-binding</keyword>
<dbReference type="InterPro" id="IPR004399">
    <property type="entry name" value="HMP/HMP-P_kinase_dom"/>
</dbReference>
<dbReference type="EC" id="2.7.4.7" evidence="11"/>
<dbReference type="PANTHER" id="PTHR20858:SF17">
    <property type="entry name" value="HYDROXYMETHYLPYRIMIDINE_PHOSPHOMETHYLPYRIMIDINE KINASE THI20-RELATED"/>
    <property type="match status" value="1"/>
</dbReference>
<dbReference type="SUPFAM" id="SSF53613">
    <property type="entry name" value="Ribokinase-like"/>
    <property type="match status" value="1"/>
</dbReference>
<evidence type="ECO:0000256" key="2">
    <source>
        <dbReference type="ARBA" id="ARBA00000565"/>
    </source>
</evidence>
<sequence length="268" mass="28183">MRMIKNVLSIAGTDPTGGAGIHADIKTFSAMGAYAMAAVTAVVAQNTQGVRSLVALDPEFVAEQIDAVFDDVRVDAVKIGAVANAGIAEAIADRLRHYGADTVVLDPVMVAKSGDRLLEESAVQAVRERLVPISTIITPNLPEAEVLLDGAPLTTDRERHDAAHSLRGLGCEWVLLKGGHTDDPESSTDLLHGPNGTSELRAPRIRTTNDHGTGCTLAAAIAALIPSLGVEDAVQSAKAYLQDALAASDRLDVGRGHGPLHHFTRLWT</sequence>
<dbReference type="CDD" id="cd01169">
    <property type="entry name" value="HMPP_kinase"/>
    <property type="match status" value="1"/>
</dbReference>
<dbReference type="EC" id="2.7.1.49" evidence="11"/>
<reference evidence="11" key="1">
    <citation type="journal article" date="2021" name="PeerJ">
        <title>Extensive microbial diversity within the chicken gut microbiome revealed by metagenomics and culture.</title>
        <authorList>
            <person name="Gilroy R."/>
            <person name="Ravi A."/>
            <person name="Getino M."/>
            <person name="Pursley I."/>
            <person name="Horton D.L."/>
            <person name="Alikhan N.F."/>
            <person name="Baker D."/>
            <person name="Gharbi K."/>
            <person name="Hall N."/>
            <person name="Watson M."/>
            <person name="Adriaenssens E.M."/>
            <person name="Foster-Nyarko E."/>
            <person name="Jarju S."/>
            <person name="Secka A."/>
            <person name="Antonio M."/>
            <person name="Oren A."/>
            <person name="Chaudhuri R.R."/>
            <person name="La Ragione R."/>
            <person name="Hildebrand F."/>
            <person name="Pallen M.J."/>
        </authorList>
    </citation>
    <scope>NUCLEOTIDE SEQUENCE</scope>
    <source>
        <strain evidence="11">ChiGjej1B1-98</strain>
    </source>
</reference>
<reference evidence="11" key="2">
    <citation type="submission" date="2021-04" db="EMBL/GenBank/DDBJ databases">
        <authorList>
            <person name="Gilroy R."/>
        </authorList>
    </citation>
    <scope>NUCLEOTIDE SEQUENCE</scope>
    <source>
        <strain evidence="11">ChiGjej1B1-98</strain>
    </source>
</reference>
<evidence type="ECO:0000256" key="6">
    <source>
        <dbReference type="ARBA" id="ARBA00022741"/>
    </source>
</evidence>
<dbReference type="NCBIfam" id="TIGR00097">
    <property type="entry name" value="HMP-P_kinase"/>
    <property type="match status" value="1"/>
</dbReference>
<dbReference type="AlphaFoldDB" id="A0A9D1YUN2"/>
<dbReference type="InterPro" id="IPR029056">
    <property type="entry name" value="Ribokinase-like"/>
</dbReference>
<evidence type="ECO:0000256" key="9">
    <source>
        <dbReference type="ARBA" id="ARBA00022977"/>
    </source>
</evidence>
<dbReference type="GO" id="GO:0008972">
    <property type="term" value="F:phosphomethylpyrimidine kinase activity"/>
    <property type="evidence" value="ECO:0007669"/>
    <property type="project" value="UniProtKB-EC"/>
</dbReference>
<keyword evidence="9" id="KW-0784">Thiamine biosynthesis</keyword>
<evidence type="ECO:0000256" key="7">
    <source>
        <dbReference type="ARBA" id="ARBA00022777"/>
    </source>
</evidence>
<dbReference type="GO" id="GO:0005524">
    <property type="term" value="F:ATP binding"/>
    <property type="evidence" value="ECO:0007669"/>
    <property type="project" value="UniProtKB-KW"/>
</dbReference>